<dbReference type="EMBL" id="MU157835">
    <property type="protein sequence ID" value="KAF9531303.1"/>
    <property type="molecule type" value="Genomic_DNA"/>
</dbReference>
<keyword evidence="4" id="KW-1185">Reference proteome</keyword>
<protein>
    <submittedName>
        <fullName evidence="3">Uncharacterized protein</fullName>
    </submittedName>
</protein>
<feature type="transmembrane region" description="Helical" evidence="2">
    <location>
        <begin position="204"/>
        <end position="226"/>
    </location>
</feature>
<proteinExistence type="predicted"/>
<feature type="compositionally biased region" description="Polar residues" evidence="1">
    <location>
        <begin position="273"/>
        <end position="284"/>
    </location>
</feature>
<sequence>MDVPIDKGPFPQHPGFNPFPPSFPPYIGAVLFETFLYGLYTILMAICVVVFLPSHRKIHWLLPVSAVIMYLIASGDIAYTYYLLFGKLLKGGASFENVRPKYWLYVTNNVIADTLLLYRCYVVWDYRKAVFVGPVFLLVGGTVVGYLFEGSPTHLFSKAWIYLVLTVSLNVILTALAAGRIWWLSRKAKPLLDPGLLQRYSGTIGILIESGFIYTFYVVLDLALHFNQTGTLVLDAGLIQVVGIMPTLIIAQVGLGRAMHADAEANTRLEQSKIQIQSPRSGYNRSLADNADSFTHEPQRTSRVSSRRDEMRQHGYGRCPCGECSSSSQTFIMRDYHHHPRFPSAELHRLPSFQPDSPLQGLGIQPLPLPDPEQQAGFSTGFDPDNSFELPNMPADPAQWIIYSAPEFVEEESRDLSPDPYQVELGIAR</sequence>
<feature type="transmembrane region" description="Helical" evidence="2">
    <location>
        <begin position="60"/>
        <end position="82"/>
    </location>
</feature>
<keyword evidence="2" id="KW-1133">Transmembrane helix</keyword>
<organism evidence="3 4">
    <name type="scientific">Crepidotus variabilis</name>
    <dbReference type="NCBI Taxonomy" id="179855"/>
    <lineage>
        <taxon>Eukaryota</taxon>
        <taxon>Fungi</taxon>
        <taxon>Dikarya</taxon>
        <taxon>Basidiomycota</taxon>
        <taxon>Agaricomycotina</taxon>
        <taxon>Agaricomycetes</taxon>
        <taxon>Agaricomycetidae</taxon>
        <taxon>Agaricales</taxon>
        <taxon>Agaricineae</taxon>
        <taxon>Crepidotaceae</taxon>
        <taxon>Crepidotus</taxon>
    </lineage>
</organism>
<feature type="transmembrane region" description="Helical" evidence="2">
    <location>
        <begin position="102"/>
        <end position="122"/>
    </location>
</feature>
<name>A0A9P6JSV2_9AGAR</name>
<feature type="transmembrane region" description="Helical" evidence="2">
    <location>
        <begin position="129"/>
        <end position="148"/>
    </location>
</feature>
<evidence type="ECO:0000313" key="3">
    <source>
        <dbReference type="EMBL" id="KAF9531303.1"/>
    </source>
</evidence>
<feature type="transmembrane region" description="Helical" evidence="2">
    <location>
        <begin position="232"/>
        <end position="251"/>
    </location>
</feature>
<reference evidence="3" key="1">
    <citation type="submission" date="2020-11" db="EMBL/GenBank/DDBJ databases">
        <authorList>
            <consortium name="DOE Joint Genome Institute"/>
            <person name="Ahrendt S."/>
            <person name="Riley R."/>
            <person name="Andreopoulos W."/>
            <person name="Labutti K."/>
            <person name="Pangilinan J."/>
            <person name="Ruiz-Duenas F.J."/>
            <person name="Barrasa J.M."/>
            <person name="Sanchez-Garcia M."/>
            <person name="Camarero S."/>
            <person name="Miyauchi S."/>
            <person name="Serrano A."/>
            <person name="Linde D."/>
            <person name="Babiker R."/>
            <person name="Drula E."/>
            <person name="Ayuso-Fernandez I."/>
            <person name="Pacheco R."/>
            <person name="Padilla G."/>
            <person name="Ferreira P."/>
            <person name="Barriuso J."/>
            <person name="Kellner H."/>
            <person name="Castanera R."/>
            <person name="Alfaro M."/>
            <person name="Ramirez L."/>
            <person name="Pisabarro A.G."/>
            <person name="Kuo A."/>
            <person name="Tritt A."/>
            <person name="Lipzen A."/>
            <person name="He G."/>
            <person name="Yan M."/>
            <person name="Ng V."/>
            <person name="Cullen D."/>
            <person name="Martin F."/>
            <person name="Rosso M.-N."/>
            <person name="Henrissat B."/>
            <person name="Hibbett D."/>
            <person name="Martinez A.T."/>
            <person name="Grigoriev I.V."/>
        </authorList>
    </citation>
    <scope>NUCLEOTIDE SEQUENCE</scope>
    <source>
        <strain evidence="3">CBS 506.95</strain>
    </source>
</reference>
<feature type="compositionally biased region" description="Basic and acidic residues" evidence="1">
    <location>
        <begin position="294"/>
        <end position="311"/>
    </location>
</feature>
<dbReference type="OrthoDB" id="3226582at2759"/>
<feature type="region of interest" description="Disordered" evidence="1">
    <location>
        <begin position="273"/>
        <end position="311"/>
    </location>
</feature>
<evidence type="ECO:0000256" key="1">
    <source>
        <dbReference type="SAM" id="MobiDB-lite"/>
    </source>
</evidence>
<dbReference type="Proteomes" id="UP000807306">
    <property type="component" value="Unassembled WGS sequence"/>
</dbReference>
<comment type="caution">
    <text evidence="3">The sequence shown here is derived from an EMBL/GenBank/DDBJ whole genome shotgun (WGS) entry which is preliminary data.</text>
</comment>
<evidence type="ECO:0000256" key="2">
    <source>
        <dbReference type="SAM" id="Phobius"/>
    </source>
</evidence>
<keyword evidence="2" id="KW-0812">Transmembrane</keyword>
<feature type="transmembrane region" description="Helical" evidence="2">
    <location>
        <begin position="160"/>
        <end position="183"/>
    </location>
</feature>
<evidence type="ECO:0000313" key="4">
    <source>
        <dbReference type="Proteomes" id="UP000807306"/>
    </source>
</evidence>
<gene>
    <name evidence="3" type="ORF">CPB83DRAFT_848813</name>
</gene>
<dbReference type="AlphaFoldDB" id="A0A9P6JSV2"/>
<keyword evidence="2" id="KW-0472">Membrane</keyword>
<accession>A0A9P6JSV2</accession>
<feature type="transmembrane region" description="Helical" evidence="2">
    <location>
        <begin position="26"/>
        <end position="53"/>
    </location>
</feature>